<dbReference type="AlphaFoldDB" id="A0AAN9KZ08"/>
<accession>A0AAN9KZ08</accession>
<evidence type="ECO:0000313" key="1">
    <source>
        <dbReference type="EMBL" id="KAK7326292.1"/>
    </source>
</evidence>
<name>A0AAN9KZ08_PHACN</name>
<sequence>MRKGNLRFSFEVGKREEEQGLISLVMAFSAAGERERILESYCNRLFFARSHHSLIVGLGPGFNHTANSKMLGKEERPTSLSPSSLFSLRASLYSEDQAPSPAYRTGKAVLNPPLSAYFGPEPHL</sequence>
<proteinExistence type="predicted"/>
<organism evidence="1 2">
    <name type="scientific">Phaseolus coccineus</name>
    <name type="common">Scarlet runner bean</name>
    <name type="synonym">Phaseolus multiflorus</name>
    <dbReference type="NCBI Taxonomy" id="3886"/>
    <lineage>
        <taxon>Eukaryota</taxon>
        <taxon>Viridiplantae</taxon>
        <taxon>Streptophyta</taxon>
        <taxon>Embryophyta</taxon>
        <taxon>Tracheophyta</taxon>
        <taxon>Spermatophyta</taxon>
        <taxon>Magnoliopsida</taxon>
        <taxon>eudicotyledons</taxon>
        <taxon>Gunneridae</taxon>
        <taxon>Pentapetalae</taxon>
        <taxon>rosids</taxon>
        <taxon>fabids</taxon>
        <taxon>Fabales</taxon>
        <taxon>Fabaceae</taxon>
        <taxon>Papilionoideae</taxon>
        <taxon>50 kb inversion clade</taxon>
        <taxon>NPAAA clade</taxon>
        <taxon>indigoferoid/millettioid clade</taxon>
        <taxon>Phaseoleae</taxon>
        <taxon>Phaseolus</taxon>
    </lineage>
</organism>
<reference evidence="1 2" key="1">
    <citation type="submission" date="2024-01" db="EMBL/GenBank/DDBJ databases">
        <title>The genomes of 5 underutilized Papilionoideae crops provide insights into root nodulation and disease resistanc.</title>
        <authorList>
            <person name="Jiang F."/>
        </authorList>
    </citation>
    <scope>NUCLEOTIDE SEQUENCE [LARGE SCALE GENOMIC DNA]</scope>
    <source>
        <strain evidence="1">JINMINGXINNONG_FW02</strain>
        <tissue evidence="1">Leaves</tissue>
    </source>
</reference>
<evidence type="ECO:0000313" key="2">
    <source>
        <dbReference type="Proteomes" id="UP001374584"/>
    </source>
</evidence>
<comment type="caution">
    <text evidence="1">The sequence shown here is derived from an EMBL/GenBank/DDBJ whole genome shotgun (WGS) entry which is preliminary data.</text>
</comment>
<gene>
    <name evidence="1" type="ORF">VNO80_33112</name>
</gene>
<dbReference type="Proteomes" id="UP001374584">
    <property type="component" value="Unassembled WGS sequence"/>
</dbReference>
<keyword evidence="2" id="KW-1185">Reference proteome</keyword>
<dbReference type="EMBL" id="JAYMYR010000071">
    <property type="protein sequence ID" value="KAK7326292.1"/>
    <property type="molecule type" value="Genomic_DNA"/>
</dbReference>
<protein>
    <submittedName>
        <fullName evidence="1">Uncharacterized protein</fullName>
    </submittedName>
</protein>